<protein>
    <recommendedName>
        <fullName evidence="2">Halobacterial output domain-containing protein</fullName>
    </recommendedName>
</protein>
<accession>A0AAU7QX69</accession>
<reference evidence="1" key="1">
    <citation type="submission" date="2024-06" db="EMBL/GenBank/DDBJ databases">
        <title>Micromonospora sp. strain HUAS YX12 genome sequences.</title>
        <authorList>
            <person name="Mo P."/>
        </authorList>
    </citation>
    <scope>NUCLEOTIDE SEQUENCE</scope>
    <source>
        <strain evidence="1">HUAS YX12</strain>
    </source>
</reference>
<dbReference type="EMBL" id="CP157974">
    <property type="protein sequence ID" value="XBT79745.1"/>
    <property type="molecule type" value="Genomic_DNA"/>
</dbReference>
<name>A0AAU7QX69_9ACTN</name>
<gene>
    <name evidence="1" type="ORF">ABIH81_18970</name>
</gene>
<organism evidence="1">
    <name type="scientific">Micromonospora sp. HUAS YX12</name>
    <dbReference type="NCBI Taxonomy" id="3156396"/>
    <lineage>
        <taxon>Bacteria</taxon>
        <taxon>Bacillati</taxon>
        <taxon>Actinomycetota</taxon>
        <taxon>Actinomycetes</taxon>
        <taxon>Micromonosporales</taxon>
        <taxon>Micromonosporaceae</taxon>
        <taxon>Micromonospora</taxon>
    </lineage>
</organism>
<evidence type="ECO:0008006" key="2">
    <source>
        <dbReference type="Google" id="ProtNLM"/>
    </source>
</evidence>
<evidence type="ECO:0000313" key="1">
    <source>
        <dbReference type="EMBL" id="XBT79745.1"/>
    </source>
</evidence>
<dbReference type="RefSeq" id="WP_349876226.1">
    <property type="nucleotide sequence ID" value="NZ_CP157974.1"/>
</dbReference>
<sequence length="79" mass="8719">MLSYEEILERALLAVAEEIDLKTVAEEAGEEPLTEDDGAAVEIDEVLSLEAGGFMTTDRGIVLRLSDGSQFTVEIKRYR</sequence>
<proteinExistence type="predicted"/>
<dbReference type="AlphaFoldDB" id="A0AAU7QX69"/>